<dbReference type="Proteomes" id="UP000316360">
    <property type="component" value="Unassembled WGS sequence"/>
</dbReference>
<protein>
    <submittedName>
        <fullName evidence="1">Uncharacterized protein</fullName>
    </submittedName>
</protein>
<accession>A0A523RVX0</accession>
<sequence>MMQIAINKEEFKKIIKEAVKEAVEEEKVENFLKSIPPVSKQEIEKINELYGKPAKKKEPAYSEEMEV</sequence>
<organism evidence="1 2">
    <name type="scientific">Aerophobetes bacterium</name>
    <dbReference type="NCBI Taxonomy" id="2030807"/>
    <lineage>
        <taxon>Bacteria</taxon>
        <taxon>Candidatus Aerophobota</taxon>
    </lineage>
</organism>
<name>A0A523RVX0_UNCAE</name>
<reference evidence="1 2" key="1">
    <citation type="submission" date="2019-03" db="EMBL/GenBank/DDBJ databases">
        <title>Metabolic potential of uncultured bacteria and archaea associated with petroleum seepage in deep-sea sediments.</title>
        <authorList>
            <person name="Dong X."/>
            <person name="Hubert C."/>
        </authorList>
    </citation>
    <scope>NUCLEOTIDE SEQUENCE [LARGE SCALE GENOMIC DNA]</scope>
    <source>
        <strain evidence="1">E44_bin7</strain>
    </source>
</reference>
<comment type="caution">
    <text evidence="1">The sequence shown here is derived from an EMBL/GenBank/DDBJ whole genome shotgun (WGS) entry which is preliminary data.</text>
</comment>
<proteinExistence type="predicted"/>
<dbReference type="EMBL" id="SOKJ01000252">
    <property type="protein sequence ID" value="TET09933.1"/>
    <property type="molecule type" value="Genomic_DNA"/>
</dbReference>
<evidence type="ECO:0000313" key="2">
    <source>
        <dbReference type="Proteomes" id="UP000316360"/>
    </source>
</evidence>
<dbReference type="AlphaFoldDB" id="A0A523RVX0"/>
<evidence type="ECO:0000313" key="1">
    <source>
        <dbReference type="EMBL" id="TET09933.1"/>
    </source>
</evidence>
<gene>
    <name evidence="1" type="ORF">E3J84_04580</name>
</gene>